<feature type="transmembrane region" description="Helical" evidence="1">
    <location>
        <begin position="63"/>
        <end position="92"/>
    </location>
</feature>
<gene>
    <name evidence="2" type="ORF">EQ811_09665</name>
</gene>
<evidence type="ECO:0000256" key="1">
    <source>
        <dbReference type="SAM" id="Phobius"/>
    </source>
</evidence>
<accession>A0A7Z8E2L5</accession>
<dbReference type="EMBL" id="SCHC01000003">
    <property type="protein sequence ID" value="TBW76104.1"/>
    <property type="molecule type" value="Genomic_DNA"/>
</dbReference>
<dbReference type="RefSeq" id="WP_030062315.1">
    <property type="nucleotide sequence ID" value="NZ_AP014956.1"/>
</dbReference>
<protein>
    <submittedName>
        <fullName evidence="2">DUF2232 domain-containing protein</fullName>
    </submittedName>
</protein>
<feature type="transmembrane region" description="Helical" evidence="1">
    <location>
        <begin position="274"/>
        <end position="296"/>
    </location>
</feature>
<dbReference type="AlphaFoldDB" id="A0A7Z8E2L5"/>
<evidence type="ECO:0000313" key="3">
    <source>
        <dbReference type="Proteomes" id="UP000291949"/>
    </source>
</evidence>
<feature type="transmembrane region" description="Helical" evidence="1">
    <location>
        <begin position="239"/>
        <end position="262"/>
    </location>
</feature>
<feature type="transmembrane region" description="Helical" evidence="1">
    <location>
        <begin position="104"/>
        <end position="123"/>
    </location>
</feature>
<dbReference type="PANTHER" id="PTHR41324">
    <property type="entry name" value="MEMBRANE PROTEIN-RELATED"/>
    <property type="match status" value="1"/>
</dbReference>
<name>A0A7Z8E2L5_STACP</name>
<feature type="transmembrane region" description="Helical" evidence="1">
    <location>
        <begin position="174"/>
        <end position="194"/>
    </location>
</feature>
<evidence type="ECO:0000313" key="2">
    <source>
        <dbReference type="EMBL" id="TBW76104.1"/>
    </source>
</evidence>
<dbReference type="Proteomes" id="UP000291949">
    <property type="component" value="Unassembled WGS sequence"/>
</dbReference>
<sequence length="308" mass="34458">MGVACVFSKIQPKATIIATISLLIVALVTHVLPILGLILCLFATIPGIVLWNRSVQSFGISALVTVILTTLLGNTFVLSMMVLILILSFIIGQLLKERTSKERILYVSTVSLSLITLIGFMLLQTFEKIPKAAVLIKPFKDAMYDAILTSGLNSNYRQILEEGFRQSTVQLPSYLIIVIFLLILINLIITFPILRKFKVATPIFKPLFAWQMNRVLLWIYLIVLICVMFANQPSIFQSIVLNFEVVLSLVMYIQGLSVIHFFGKAKRWPNAVTILLMVVGTLLTPMTHIVGLLGVIDLCINLKRIIKK</sequence>
<keyword evidence="1" id="KW-0472">Membrane</keyword>
<keyword evidence="1" id="KW-0812">Transmembrane</keyword>
<organism evidence="2 3">
    <name type="scientific">Staphylococcus capitis</name>
    <dbReference type="NCBI Taxonomy" id="29388"/>
    <lineage>
        <taxon>Bacteria</taxon>
        <taxon>Bacillati</taxon>
        <taxon>Bacillota</taxon>
        <taxon>Bacilli</taxon>
        <taxon>Bacillales</taxon>
        <taxon>Staphylococcaceae</taxon>
        <taxon>Staphylococcus</taxon>
    </lineage>
</organism>
<reference evidence="2 3" key="1">
    <citation type="journal article" date="2019" name="Sci. Transl. Med.">
        <title>Quorum sensing between bacterial species on the skin protects against epidermal injury in atopic dermatitis.</title>
        <authorList>
            <person name="Williams M.R."/>
        </authorList>
    </citation>
    <scope>NUCLEOTIDE SEQUENCE [LARGE SCALE GENOMIC DNA]</scope>
    <source>
        <strain evidence="2 3">H8</strain>
    </source>
</reference>
<feature type="transmembrane region" description="Helical" evidence="1">
    <location>
        <begin position="20"/>
        <end position="51"/>
    </location>
</feature>
<dbReference type="PANTHER" id="PTHR41324:SF1">
    <property type="entry name" value="DUF2232 DOMAIN-CONTAINING PROTEIN"/>
    <property type="match status" value="1"/>
</dbReference>
<comment type="caution">
    <text evidence="2">The sequence shown here is derived from an EMBL/GenBank/DDBJ whole genome shotgun (WGS) entry which is preliminary data.</text>
</comment>
<dbReference type="InterPro" id="IPR018710">
    <property type="entry name" value="DUF2232"/>
</dbReference>
<feature type="transmembrane region" description="Helical" evidence="1">
    <location>
        <begin position="215"/>
        <end position="233"/>
    </location>
</feature>
<proteinExistence type="predicted"/>
<dbReference type="Pfam" id="PF09991">
    <property type="entry name" value="DUF2232"/>
    <property type="match status" value="1"/>
</dbReference>
<keyword evidence="1" id="KW-1133">Transmembrane helix</keyword>